<dbReference type="InterPro" id="IPR017896">
    <property type="entry name" value="4Fe4S_Fe-S-bd"/>
</dbReference>
<proteinExistence type="predicted"/>
<reference evidence="2" key="1">
    <citation type="journal article" date="2017" name="Front. Microbiol.">
        <title>Genome Characterization of the First Mimiviruses of Lineage C Isolated in Brazil.</title>
        <authorList>
            <person name="Assis F.L."/>
            <person name="Franco-Luiz A.P.M."/>
            <person name="Dos Santos R.N."/>
            <person name="Campos F.S."/>
            <person name="Dornas F.P."/>
            <person name="Borato P.V.M."/>
            <person name="Franco A.C."/>
            <person name="Abrahao J.S."/>
            <person name="Colson P."/>
            <person name="Scola B."/>
        </authorList>
    </citation>
    <scope>NUCLEOTIDE SEQUENCE [LARGE SCALE GENOMIC DNA]</scope>
</reference>
<accession>A0A2L2DNT8</accession>
<feature type="domain" description="4Fe-4S ferredoxin-type" evidence="1">
    <location>
        <begin position="71"/>
        <end position="95"/>
    </location>
</feature>
<dbReference type="EMBL" id="MG602508">
    <property type="protein sequence ID" value="AVG47777.1"/>
    <property type="molecule type" value="Genomic_DNA"/>
</dbReference>
<name>A0A2L2DNT8_MIMIV</name>
<protein>
    <recommendedName>
        <fullName evidence="1">4Fe-4S ferredoxin-type domain-containing protein</fullName>
    </recommendedName>
</protein>
<evidence type="ECO:0000313" key="2">
    <source>
        <dbReference type="EMBL" id="AVG47777.1"/>
    </source>
</evidence>
<dbReference type="Proteomes" id="UP000279644">
    <property type="component" value="Segment"/>
</dbReference>
<sequence length="294" mass="33334">MEISCVTLKGKTIDLDTANVAVYLGKDIISSCVFGIIDFGMKKNIAAKCDDLKYYKTECAHCGSFCRNGSCPYDHDGSKCIHCGALCRNALCPYEHNGKKCIHCRTFLEDGFCPYGHDGTKCKHCGSFHNYGYCQCKQSGGEYKTCSLDNLKDYFGNSRRSWIKMMLMCIIGYKYKNCNISYLSVYQLCKFLSTCYDRNYSIKKLADLSENFMHELSFDEEDAILIESMFSPKRISANQNNDKKNPTPLLLKYEETKCKRCSKPYLKGRCIVSPNGIKCGNCGVFNKYGALQRN</sequence>
<organismHost>
    <name type="scientific">Acanthamoeba polyphaga</name>
    <name type="common">Amoeba</name>
    <dbReference type="NCBI Taxonomy" id="5757"/>
</organismHost>
<dbReference type="PROSITE" id="PS51379">
    <property type="entry name" value="4FE4S_FER_2"/>
    <property type="match status" value="1"/>
</dbReference>
<evidence type="ECO:0000259" key="1">
    <source>
        <dbReference type="PROSITE" id="PS51379"/>
    </source>
</evidence>
<organism evidence="2">
    <name type="scientific">Acanthamoeba polyphaga mimivirus</name>
    <name type="common">APMV</name>
    <dbReference type="NCBI Taxonomy" id="212035"/>
    <lineage>
        <taxon>Viruses</taxon>
        <taxon>Varidnaviria</taxon>
        <taxon>Bamfordvirae</taxon>
        <taxon>Nucleocytoviricota</taxon>
        <taxon>Megaviricetes</taxon>
        <taxon>Imitervirales</taxon>
        <taxon>Mimiviridae</taxon>
        <taxon>Megamimivirinae</taxon>
        <taxon>Mimivirus</taxon>
        <taxon>Mimivirus bradfordmassiliense</taxon>
    </lineage>
</organism>